<dbReference type="Proteomes" id="UP000008461">
    <property type="component" value="Chromosome"/>
</dbReference>
<dbReference type="eggNOG" id="COG1073">
    <property type="taxonomic scope" value="Bacteria"/>
</dbReference>
<dbReference type="EMBL" id="CP002691">
    <property type="protein sequence ID" value="AEE49647.1"/>
    <property type="molecule type" value="Genomic_DNA"/>
</dbReference>
<evidence type="ECO:0000313" key="4">
    <source>
        <dbReference type="Proteomes" id="UP000008461"/>
    </source>
</evidence>
<reference evidence="3 4" key="1">
    <citation type="journal article" date="2011" name="Stand. Genomic Sci.">
        <title>Complete genome sequence of Haliscomenobacter hydrossis type strain (O).</title>
        <authorList>
            <consortium name="US DOE Joint Genome Institute (JGI-PGF)"/>
            <person name="Daligault H."/>
            <person name="Lapidus A."/>
            <person name="Zeytun A."/>
            <person name="Nolan M."/>
            <person name="Lucas S."/>
            <person name="Del Rio T.G."/>
            <person name="Tice H."/>
            <person name="Cheng J.F."/>
            <person name="Tapia R."/>
            <person name="Han C."/>
            <person name="Goodwin L."/>
            <person name="Pitluck S."/>
            <person name="Liolios K."/>
            <person name="Pagani I."/>
            <person name="Ivanova N."/>
            <person name="Huntemann M."/>
            <person name="Mavromatis K."/>
            <person name="Mikhailova N."/>
            <person name="Pati A."/>
            <person name="Chen A."/>
            <person name="Palaniappan K."/>
            <person name="Land M."/>
            <person name="Hauser L."/>
            <person name="Brambilla E.M."/>
            <person name="Rohde M."/>
            <person name="Verbarg S."/>
            <person name="Goker M."/>
            <person name="Bristow J."/>
            <person name="Eisen J.A."/>
            <person name="Markowitz V."/>
            <person name="Hugenholtz P."/>
            <person name="Kyrpides N.C."/>
            <person name="Klenk H.P."/>
            <person name="Woyke T."/>
        </authorList>
    </citation>
    <scope>NUCLEOTIDE SEQUENCE [LARGE SCALE GENOMIC DNA]</scope>
    <source>
        <strain evidence="4">ATCC 27775 / DSM 1100 / LMG 10767 / O</strain>
    </source>
</reference>
<name>F4L2W7_HALH1</name>
<dbReference type="KEGG" id="hhy:Halhy_1759"/>
<dbReference type="ESTHER" id="halh1-f4l2w7">
    <property type="family name" value="Pectin_methylesterase"/>
</dbReference>
<dbReference type="PANTHER" id="PTHR22946">
    <property type="entry name" value="DIENELACTONE HYDROLASE DOMAIN-CONTAINING PROTEIN-RELATED"/>
    <property type="match status" value="1"/>
</dbReference>
<dbReference type="Gene3D" id="3.40.50.1820">
    <property type="entry name" value="alpha/beta hydrolase"/>
    <property type="match status" value="1"/>
</dbReference>
<sequence>MKNQALLSFLLAICTTTLLAQFNPEKPELCQRNFYTEAQAIEVHKAVAAQYNDQATWEKRAQLIRQGILDGAEIKELSRKKPKHITIHSRKELNGYAVENVSFQSLPGIYVTGNLYTPLGTKGKLAAILAPHGHGPEPRYKEYVQQRCATLARMGAIVFAYDMIGYGDAKYCDHKIEKALKLQLINSTYVLNFLLSLPKVDKNRVAMSGESGGGTQTFMLAAVDERIKVSVPVVMVSGHFFGGCTCESGMPVHKRPTHITSNLEIAALFAPKPMLLISDGDDWTKNTPDFEYPFVQRIYGFYNRAANVENAHFPQEKHDYNASKRQAAYAFLAKHLGLNTVGVLKDGKFDETTNTVLTELDLKVFNEKYPVPGDALKGDEAVGRVLDVQR</sequence>
<evidence type="ECO:0000259" key="2">
    <source>
        <dbReference type="Pfam" id="PF05448"/>
    </source>
</evidence>
<dbReference type="SUPFAM" id="SSF53474">
    <property type="entry name" value="alpha/beta-Hydrolases"/>
    <property type="match status" value="1"/>
</dbReference>
<evidence type="ECO:0000256" key="1">
    <source>
        <dbReference type="SAM" id="SignalP"/>
    </source>
</evidence>
<dbReference type="STRING" id="760192.Halhy_1759"/>
<dbReference type="InterPro" id="IPR008391">
    <property type="entry name" value="AXE1_dom"/>
</dbReference>
<proteinExistence type="predicted"/>
<dbReference type="InterPro" id="IPR050261">
    <property type="entry name" value="FrsA_esterase"/>
</dbReference>
<keyword evidence="4" id="KW-1185">Reference proteome</keyword>
<gene>
    <name evidence="3" type="ordered locus">Halhy_1759</name>
</gene>
<feature type="chain" id="PRO_5003310599" evidence="1">
    <location>
        <begin position="21"/>
        <end position="390"/>
    </location>
</feature>
<dbReference type="InterPro" id="IPR029058">
    <property type="entry name" value="AB_hydrolase_fold"/>
</dbReference>
<organism evidence="3 4">
    <name type="scientific">Haliscomenobacter hydrossis (strain ATCC 27775 / DSM 1100 / LMG 10767 / O)</name>
    <dbReference type="NCBI Taxonomy" id="760192"/>
    <lineage>
        <taxon>Bacteria</taxon>
        <taxon>Pseudomonadati</taxon>
        <taxon>Bacteroidota</taxon>
        <taxon>Saprospiria</taxon>
        <taxon>Saprospirales</taxon>
        <taxon>Haliscomenobacteraceae</taxon>
        <taxon>Haliscomenobacter</taxon>
    </lineage>
</organism>
<dbReference type="RefSeq" id="WP_013764200.1">
    <property type="nucleotide sequence ID" value="NC_015510.1"/>
</dbReference>
<dbReference type="Pfam" id="PF05448">
    <property type="entry name" value="AXE1"/>
    <property type="match status" value="1"/>
</dbReference>
<keyword evidence="1" id="KW-0732">Signal</keyword>
<feature type="signal peptide" evidence="1">
    <location>
        <begin position="1"/>
        <end position="20"/>
    </location>
</feature>
<dbReference type="HOGENOM" id="CLU_028253_0_0_10"/>
<protein>
    <submittedName>
        <fullName evidence="3">Acetyl xylan esterase</fullName>
    </submittedName>
</protein>
<reference key="2">
    <citation type="submission" date="2011-04" db="EMBL/GenBank/DDBJ databases">
        <title>Complete sequence of chromosome of Haliscomenobacter hydrossis DSM 1100.</title>
        <authorList>
            <consortium name="US DOE Joint Genome Institute (JGI-PGF)"/>
            <person name="Lucas S."/>
            <person name="Han J."/>
            <person name="Lapidus A."/>
            <person name="Bruce D."/>
            <person name="Goodwin L."/>
            <person name="Pitluck S."/>
            <person name="Peters L."/>
            <person name="Kyrpides N."/>
            <person name="Mavromatis K."/>
            <person name="Ivanova N."/>
            <person name="Ovchinnikova G."/>
            <person name="Pagani I."/>
            <person name="Daligault H."/>
            <person name="Detter J.C."/>
            <person name="Han C."/>
            <person name="Land M."/>
            <person name="Hauser L."/>
            <person name="Markowitz V."/>
            <person name="Cheng J.-F."/>
            <person name="Hugenholtz P."/>
            <person name="Woyke T."/>
            <person name="Wu D."/>
            <person name="Verbarg S."/>
            <person name="Frueling A."/>
            <person name="Brambilla E."/>
            <person name="Klenk H.-P."/>
            <person name="Eisen J.A."/>
        </authorList>
    </citation>
    <scope>NUCLEOTIDE SEQUENCE</scope>
    <source>
        <strain>DSM 1100</strain>
    </source>
</reference>
<dbReference type="AlphaFoldDB" id="F4L2W7"/>
<feature type="domain" description="Acetyl xylan esterase" evidence="2">
    <location>
        <begin position="187"/>
        <end position="234"/>
    </location>
</feature>
<dbReference type="PANTHER" id="PTHR22946:SF8">
    <property type="entry name" value="ACETYL XYLAN ESTERASE DOMAIN-CONTAINING PROTEIN"/>
    <property type="match status" value="1"/>
</dbReference>
<dbReference type="OrthoDB" id="3668964at2"/>
<evidence type="ECO:0000313" key="3">
    <source>
        <dbReference type="EMBL" id="AEE49647.1"/>
    </source>
</evidence>
<accession>F4L2W7</accession>